<feature type="transmembrane region" description="Helical" evidence="1">
    <location>
        <begin position="20"/>
        <end position="41"/>
    </location>
</feature>
<name>A0ABV8FDV2_9ACTN</name>
<keyword evidence="1" id="KW-0812">Transmembrane</keyword>
<proteinExistence type="predicted"/>
<keyword evidence="3" id="KW-1185">Reference proteome</keyword>
<dbReference type="Proteomes" id="UP001595698">
    <property type="component" value="Unassembled WGS sequence"/>
</dbReference>
<evidence type="ECO:0000313" key="2">
    <source>
        <dbReference type="EMBL" id="MFC3986091.1"/>
    </source>
</evidence>
<organism evidence="2 3">
    <name type="scientific">Streptosporangium jomthongense</name>
    <dbReference type="NCBI Taxonomy" id="1193683"/>
    <lineage>
        <taxon>Bacteria</taxon>
        <taxon>Bacillati</taxon>
        <taxon>Actinomycetota</taxon>
        <taxon>Actinomycetes</taxon>
        <taxon>Streptosporangiales</taxon>
        <taxon>Streptosporangiaceae</taxon>
        <taxon>Streptosporangium</taxon>
    </lineage>
</organism>
<feature type="transmembrane region" description="Helical" evidence="1">
    <location>
        <begin position="72"/>
        <end position="93"/>
    </location>
</feature>
<feature type="transmembrane region" description="Helical" evidence="1">
    <location>
        <begin position="105"/>
        <end position="124"/>
    </location>
</feature>
<dbReference type="InterPro" id="IPR010699">
    <property type="entry name" value="DUF1275"/>
</dbReference>
<dbReference type="Pfam" id="PF06912">
    <property type="entry name" value="DUF1275"/>
    <property type="match status" value="1"/>
</dbReference>
<sequence>MRGGLRRVSDLLFVPGANRHGVLPALLVVLTVTTGLVDALSFLGLSRVFVANMTGNVAFLGFALAGDPQLSVWAPPLAVAVFTAGAWSTGRLARWMPRARREFTVLTAVHALLVAAALVVALLADHRTAGVRAALIALLGYGMGLQNAAARRLAVPDLVTITVLTSTLTLLAADPPERAGLRRSVSITALFTGALTGAVLFLNLGPVPVLAVALVLLTAVTLASRPR</sequence>
<evidence type="ECO:0000313" key="3">
    <source>
        <dbReference type="Proteomes" id="UP001595698"/>
    </source>
</evidence>
<keyword evidence="1" id="KW-0472">Membrane</keyword>
<accession>A0ABV8FDV2</accession>
<keyword evidence="1" id="KW-1133">Transmembrane helix</keyword>
<comment type="caution">
    <text evidence="2">The sequence shown here is derived from an EMBL/GenBank/DDBJ whole genome shotgun (WGS) entry which is preliminary data.</text>
</comment>
<gene>
    <name evidence="2" type="ORF">ACFOYY_38600</name>
</gene>
<reference evidence="3" key="1">
    <citation type="journal article" date="2019" name="Int. J. Syst. Evol. Microbiol.">
        <title>The Global Catalogue of Microorganisms (GCM) 10K type strain sequencing project: providing services to taxonomists for standard genome sequencing and annotation.</title>
        <authorList>
            <consortium name="The Broad Institute Genomics Platform"/>
            <consortium name="The Broad Institute Genome Sequencing Center for Infectious Disease"/>
            <person name="Wu L."/>
            <person name="Ma J."/>
        </authorList>
    </citation>
    <scope>NUCLEOTIDE SEQUENCE [LARGE SCALE GENOMIC DNA]</scope>
    <source>
        <strain evidence="3">TBRC 7912</strain>
    </source>
</reference>
<dbReference type="EMBL" id="JBHSBC010000051">
    <property type="protein sequence ID" value="MFC3986091.1"/>
    <property type="molecule type" value="Genomic_DNA"/>
</dbReference>
<feature type="transmembrane region" description="Helical" evidence="1">
    <location>
        <begin position="208"/>
        <end position="224"/>
    </location>
</feature>
<dbReference type="RefSeq" id="WP_386196220.1">
    <property type="nucleotide sequence ID" value="NZ_JBHSBC010000051.1"/>
</dbReference>
<dbReference type="PANTHER" id="PTHR37314:SF4">
    <property type="entry name" value="UPF0700 TRANSMEMBRANE PROTEIN YOAK"/>
    <property type="match status" value="1"/>
</dbReference>
<dbReference type="PANTHER" id="PTHR37314">
    <property type="entry name" value="SLR0142 PROTEIN"/>
    <property type="match status" value="1"/>
</dbReference>
<protein>
    <submittedName>
        <fullName evidence="2">YoaK family protein</fullName>
    </submittedName>
</protein>
<evidence type="ECO:0000256" key="1">
    <source>
        <dbReference type="SAM" id="Phobius"/>
    </source>
</evidence>